<organism evidence="6">
    <name type="scientific">uncultured Desulfovibrio sp</name>
    <dbReference type="NCBI Taxonomy" id="167968"/>
    <lineage>
        <taxon>Bacteria</taxon>
        <taxon>Pseudomonadati</taxon>
        <taxon>Thermodesulfobacteriota</taxon>
        <taxon>Desulfovibrionia</taxon>
        <taxon>Desulfovibrionales</taxon>
        <taxon>Desulfovibrionaceae</taxon>
        <taxon>Desulfovibrio</taxon>
        <taxon>environmental samples</taxon>
    </lineage>
</organism>
<gene>
    <name evidence="6" type="ORF">KL86DES1_10668</name>
</gene>
<dbReference type="AlphaFoldDB" id="A0A212KZZ0"/>
<dbReference type="RefSeq" id="WP_179979495.1">
    <property type="nucleotide sequence ID" value="NZ_LT608333.1"/>
</dbReference>
<dbReference type="GO" id="GO:0005829">
    <property type="term" value="C:cytosol"/>
    <property type="evidence" value="ECO:0007669"/>
    <property type="project" value="TreeGrafter"/>
</dbReference>
<dbReference type="EMBL" id="FMJC01000001">
    <property type="protein sequence ID" value="SCM70840.1"/>
    <property type="molecule type" value="Genomic_DNA"/>
</dbReference>
<evidence type="ECO:0000256" key="3">
    <source>
        <dbReference type="ARBA" id="ARBA00023163"/>
    </source>
</evidence>
<dbReference type="PANTHER" id="PTHR24567:SF74">
    <property type="entry name" value="HTH-TYPE TRANSCRIPTIONAL REGULATOR ARCR"/>
    <property type="match status" value="1"/>
</dbReference>
<dbReference type="InterPro" id="IPR036390">
    <property type="entry name" value="WH_DNA-bd_sf"/>
</dbReference>
<keyword evidence="1" id="KW-0805">Transcription regulation</keyword>
<dbReference type="InterPro" id="IPR036388">
    <property type="entry name" value="WH-like_DNA-bd_sf"/>
</dbReference>
<dbReference type="GO" id="GO:0003677">
    <property type="term" value="F:DNA binding"/>
    <property type="evidence" value="ECO:0007669"/>
    <property type="project" value="UniProtKB-KW"/>
</dbReference>
<dbReference type="InterPro" id="IPR014710">
    <property type="entry name" value="RmlC-like_jellyroll"/>
</dbReference>
<feature type="domain" description="HTH crp-type" evidence="5">
    <location>
        <begin position="144"/>
        <end position="220"/>
    </location>
</feature>
<dbReference type="Pfam" id="PF00027">
    <property type="entry name" value="cNMP_binding"/>
    <property type="match status" value="1"/>
</dbReference>
<name>A0A212KZZ0_9BACT</name>
<dbReference type="SUPFAM" id="SSF51206">
    <property type="entry name" value="cAMP-binding domain-like"/>
    <property type="match status" value="1"/>
</dbReference>
<feature type="domain" description="Cyclic nucleotide-binding" evidence="4">
    <location>
        <begin position="3"/>
        <end position="131"/>
    </location>
</feature>
<evidence type="ECO:0000259" key="4">
    <source>
        <dbReference type="PROSITE" id="PS50042"/>
    </source>
</evidence>
<dbReference type="GO" id="GO:0003700">
    <property type="term" value="F:DNA-binding transcription factor activity"/>
    <property type="evidence" value="ECO:0007669"/>
    <property type="project" value="TreeGrafter"/>
</dbReference>
<dbReference type="SMART" id="SM00100">
    <property type="entry name" value="cNMP"/>
    <property type="match status" value="1"/>
</dbReference>
<reference evidence="6" key="1">
    <citation type="submission" date="2016-08" db="EMBL/GenBank/DDBJ databases">
        <authorList>
            <person name="Seilhamer J.J."/>
        </authorList>
    </citation>
    <scope>NUCLEOTIDE SEQUENCE</scope>
    <source>
        <strain evidence="6">86-1</strain>
    </source>
</reference>
<sequence length="231" mass="26314">MNTFWHLEKEDFFRGIDDVKSIFLENAHRLELPKNETVFLEGDAGDTCFYIESGLVRIFGTAGFGKEMTFSLRMRGEFFGLSEVLNSSPRKAGAQTASPSVLYSIGQQSFETLLRDHYPLARRVITLLGRRLRYMGDMVRRQNDDVANRLASLLISLAYDTLRTTEDWDKPCEIPLNIPQEQMASMVGSTQPTVSATLQRFRMDGLIVGNGRKIVLLNPIEMIYRLDHNLL</sequence>
<dbReference type="InterPro" id="IPR018490">
    <property type="entry name" value="cNMP-bd_dom_sf"/>
</dbReference>
<evidence type="ECO:0000313" key="6">
    <source>
        <dbReference type="EMBL" id="SCM70840.1"/>
    </source>
</evidence>
<dbReference type="InterPro" id="IPR000595">
    <property type="entry name" value="cNMP-bd_dom"/>
</dbReference>
<keyword evidence="2" id="KW-0238">DNA-binding</keyword>
<keyword evidence="3" id="KW-0804">Transcription</keyword>
<dbReference type="Gene3D" id="1.10.10.10">
    <property type="entry name" value="Winged helix-like DNA-binding domain superfamily/Winged helix DNA-binding domain"/>
    <property type="match status" value="1"/>
</dbReference>
<dbReference type="PROSITE" id="PS51063">
    <property type="entry name" value="HTH_CRP_2"/>
    <property type="match status" value="1"/>
</dbReference>
<dbReference type="SMART" id="SM00419">
    <property type="entry name" value="HTH_CRP"/>
    <property type="match status" value="1"/>
</dbReference>
<protein>
    <submittedName>
        <fullName evidence="6">Cyclic nucleotide-binding domain protein</fullName>
    </submittedName>
</protein>
<dbReference type="SUPFAM" id="SSF46785">
    <property type="entry name" value="Winged helix' DNA-binding domain"/>
    <property type="match status" value="1"/>
</dbReference>
<accession>A0A212KZZ0</accession>
<dbReference type="PANTHER" id="PTHR24567">
    <property type="entry name" value="CRP FAMILY TRANSCRIPTIONAL REGULATORY PROTEIN"/>
    <property type="match status" value="1"/>
</dbReference>
<dbReference type="PROSITE" id="PS50042">
    <property type="entry name" value="CNMP_BINDING_3"/>
    <property type="match status" value="1"/>
</dbReference>
<dbReference type="InterPro" id="IPR050397">
    <property type="entry name" value="Env_Response_Regulators"/>
</dbReference>
<proteinExistence type="predicted"/>
<dbReference type="CDD" id="cd00038">
    <property type="entry name" value="CAP_ED"/>
    <property type="match status" value="1"/>
</dbReference>
<evidence type="ECO:0000256" key="2">
    <source>
        <dbReference type="ARBA" id="ARBA00023125"/>
    </source>
</evidence>
<dbReference type="Gene3D" id="2.60.120.10">
    <property type="entry name" value="Jelly Rolls"/>
    <property type="match status" value="1"/>
</dbReference>
<dbReference type="Pfam" id="PF13545">
    <property type="entry name" value="HTH_Crp_2"/>
    <property type="match status" value="1"/>
</dbReference>
<evidence type="ECO:0000256" key="1">
    <source>
        <dbReference type="ARBA" id="ARBA00023015"/>
    </source>
</evidence>
<dbReference type="InterPro" id="IPR012318">
    <property type="entry name" value="HTH_CRP"/>
</dbReference>
<evidence type="ECO:0000259" key="5">
    <source>
        <dbReference type="PROSITE" id="PS51063"/>
    </source>
</evidence>